<accession>A0A0T6AUV6</accession>
<evidence type="ECO:0000256" key="6">
    <source>
        <dbReference type="ARBA" id="ARBA00022989"/>
    </source>
</evidence>
<feature type="transmembrane region" description="Helical" evidence="12">
    <location>
        <begin position="215"/>
        <end position="240"/>
    </location>
</feature>
<dbReference type="GO" id="GO:0015293">
    <property type="term" value="F:symporter activity"/>
    <property type="evidence" value="ECO:0007669"/>
    <property type="project" value="TreeGrafter"/>
</dbReference>
<dbReference type="InterPro" id="IPR001734">
    <property type="entry name" value="Na/solute_symporter"/>
</dbReference>
<feature type="transmembrane region" description="Helical" evidence="12">
    <location>
        <begin position="189"/>
        <end position="209"/>
    </location>
</feature>
<dbReference type="GO" id="GO:0005886">
    <property type="term" value="C:plasma membrane"/>
    <property type="evidence" value="ECO:0007669"/>
    <property type="project" value="UniProtKB-SubCell"/>
</dbReference>
<dbReference type="GO" id="GO:0006814">
    <property type="term" value="P:sodium ion transport"/>
    <property type="evidence" value="ECO:0007669"/>
    <property type="project" value="UniProtKB-KW"/>
</dbReference>
<feature type="transmembrane region" description="Helical" evidence="12">
    <location>
        <begin position="85"/>
        <end position="110"/>
    </location>
</feature>
<comment type="subcellular location">
    <subcellularLocation>
        <location evidence="1">Cell membrane</location>
        <topology evidence="1">Multi-pass membrane protein</topology>
    </subcellularLocation>
</comment>
<comment type="caution">
    <text evidence="13">The sequence shown here is derived from an EMBL/GenBank/DDBJ whole genome shotgun (WGS) entry which is preliminary data.</text>
</comment>
<keyword evidence="5 12" id="KW-0812">Transmembrane</keyword>
<dbReference type="AlphaFoldDB" id="A0A0T6AUV6"/>
<evidence type="ECO:0000256" key="1">
    <source>
        <dbReference type="ARBA" id="ARBA00004651"/>
    </source>
</evidence>
<evidence type="ECO:0000256" key="4">
    <source>
        <dbReference type="ARBA" id="ARBA00022475"/>
    </source>
</evidence>
<name>A0A0T6AUV6_9SCAR</name>
<keyword evidence="6 12" id="KW-1133">Transmembrane helix</keyword>
<protein>
    <recommendedName>
        <fullName evidence="15">Sodium-coupled monocarboxylate transporter 2</fullName>
    </recommendedName>
</protein>
<dbReference type="EMBL" id="LJIG01022737">
    <property type="protein sequence ID" value="KRT78976.1"/>
    <property type="molecule type" value="Genomic_DNA"/>
</dbReference>
<feature type="transmembrane region" description="Helical" evidence="12">
    <location>
        <begin position="145"/>
        <end position="169"/>
    </location>
</feature>
<evidence type="ECO:0000256" key="2">
    <source>
        <dbReference type="ARBA" id="ARBA00006434"/>
    </source>
</evidence>
<evidence type="ECO:0000256" key="12">
    <source>
        <dbReference type="SAM" id="Phobius"/>
    </source>
</evidence>
<evidence type="ECO:0008006" key="15">
    <source>
        <dbReference type="Google" id="ProtNLM"/>
    </source>
</evidence>
<sequence length="409" mass="44837">MVMFLSVVIVVILGTSTLGNLSYLWEKSSSRIILSNFSPSLYERHTVFGVVIGGLVYWTSFNAVNQTMVQRYLSLPSEKKAKMSIAIFTIGVSLFVSMCCFTGLIIYATYFDCDPLTAGRIKANDQLLPLFVMETVGHLRGVPGLFIAGVFGAALSSLSVVLNSTSMVILEDFVKGCMRMNLQEKRATVFVKVVALILGIMALGFVYIVERTGGVLATATSLSAIAAGTSFGVFTLGMLVPWSNSTGAIVGAISGFLMSGWVSFGGQYVQAAGLSVPRKLPVSVEECEVKYGLLVNATQPVYPDESHIFPLFRLSYHWITPIGVFTVLTVGSIISLISGKTDVRYMDPDLISPVLHRFLPRETFRYEGYAIRNMRHTEQHNCDDGFKIKVTSFDLKEDSHRSLASSEER</sequence>
<keyword evidence="14" id="KW-1185">Reference proteome</keyword>
<feature type="transmembrane region" description="Helical" evidence="12">
    <location>
        <begin position="45"/>
        <end position="64"/>
    </location>
</feature>
<evidence type="ECO:0000256" key="5">
    <source>
        <dbReference type="ARBA" id="ARBA00022692"/>
    </source>
</evidence>
<evidence type="ECO:0000256" key="11">
    <source>
        <dbReference type="RuleBase" id="RU362091"/>
    </source>
</evidence>
<dbReference type="PANTHER" id="PTHR42985:SF41">
    <property type="entry name" value="GH19970P-RELATED"/>
    <property type="match status" value="1"/>
</dbReference>
<dbReference type="OrthoDB" id="196131at2759"/>
<reference evidence="13 14" key="1">
    <citation type="submission" date="2015-09" db="EMBL/GenBank/DDBJ databases">
        <title>Draft genome of the scarab beetle Oryctes borbonicus.</title>
        <authorList>
            <person name="Meyer J.M."/>
            <person name="Markov G.V."/>
            <person name="Baskaran P."/>
            <person name="Herrmann M."/>
            <person name="Sommer R.J."/>
            <person name="Roedelsperger C."/>
        </authorList>
    </citation>
    <scope>NUCLEOTIDE SEQUENCE [LARGE SCALE GENOMIC DNA]</scope>
    <source>
        <strain evidence="13">OB123</strain>
        <tissue evidence="13">Whole animal</tissue>
    </source>
</reference>
<evidence type="ECO:0000256" key="8">
    <source>
        <dbReference type="ARBA" id="ARBA00023065"/>
    </source>
</evidence>
<dbReference type="PROSITE" id="PS50283">
    <property type="entry name" value="NA_SOLUT_SYMP_3"/>
    <property type="match status" value="1"/>
</dbReference>
<keyword evidence="4" id="KW-1003">Cell membrane</keyword>
<keyword evidence="9 12" id="KW-0472">Membrane</keyword>
<feature type="transmembrane region" description="Helical" evidence="12">
    <location>
        <begin position="247"/>
        <end position="269"/>
    </location>
</feature>
<evidence type="ECO:0000313" key="14">
    <source>
        <dbReference type="Proteomes" id="UP000051574"/>
    </source>
</evidence>
<dbReference type="Pfam" id="PF00474">
    <property type="entry name" value="SSF"/>
    <property type="match status" value="1"/>
</dbReference>
<keyword evidence="3" id="KW-0813">Transport</keyword>
<dbReference type="InterPro" id="IPR038377">
    <property type="entry name" value="Na/Glc_symporter_sf"/>
</dbReference>
<evidence type="ECO:0000256" key="9">
    <source>
        <dbReference type="ARBA" id="ARBA00023136"/>
    </source>
</evidence>
<organism evidence="13 14">
    <name type="scientific">Oryctes borbonicus</name>
    <dbReference type="NCBI Taxonomy" id="1629725"/>
    <lineage>
        <taxon>Eukaryota</taxon>
        <taxon>Metazoa</taxon>
        <taxon>Ecdysozoa</taxon>
        <taxon>Arthropoda</taxon>
        <taxon>Hexapoda</taxon>
        <taxon>Insecta</taxon>
        <taxon>Pterygota</taxon>
        <taxon>Neoptera</taxon>
        <taxon>Endopterygota</taxon>
        <taxon>Coleoptera</taxon>
        <taxon>Polyphaga</taxon>
        <taxon>Scarabaeiformia</taxon>
        <taxon>Scarabaeidae</taxon>
        <taxon>Dynastinae</taxon>
        <taxon>Oryctes</taxon>
    </lineage>
</organism>
<evidence type="ECO:0000256" key="7">
    <source>
        <dbReference type="ARBA" id="ARBA00023053"/>
    </source>
</evidence>
<proteinExistence type="inferred from homology"/>
<evidence type="ECO:0000313" key="13">
    <source>
        <dbReference type="EMBL" id="KRT78976.1"/>
    </source>
</evidence>
<keyword evidence="8" id="KW-0406">Ion transport</keyword>
<dbReference type="Gene3D" id="1.20.1730.10">
    <property type="entry name" value="Sodium/glucose cotransporter"/>
    <property type="match status" value="1"/>
</dbReference>
<evidence type="ECO:0000256" key="10">
    <source>
        <dbReference type="ARBA" id="ARBA00023201"/>
    </source>
</evidence>
<comment type="similarity">
    <text evidence="2 11">Belongs to the sodium:solute symporter (SSF) (TC 2.A.21) family.</text>
</comment>
<keyword evidence="10" id="KW-0739">Sodium transport</keyword>
<keyword evidence="7" id="KW-0915">Sodium</keyword>
<feature type="transmembrane region" description="Helical" evidence="12">
    <location>
        <begin position="316"/>
        <end position="337"/>
    </location>
</feature>
<dbReference type="PANTHER" id="PTHR42985">
    <property type="entry name" value="SODIUM-COUPLED MONOCARBOXYLATE TRANSPORTER"/>
    <property type="match status" value="1"/>
</dbReference>
<gene>
    <name evidence="13" type="ORF">AMK59_8036</name>
</gene>
<evidence type="ECO:0000256" key="3">
    <source>
        <dbReference type="ARBA" id="ARBA00022448"/>
    </source>
</evidence>
<dbReference type="InterPro" id="IPR051163">
    <property type="entry name" value="Sodium:Solute_Symporter_SSF"/>
</dbReference>
<dbReference type="Proteomes" id="UP000051574">
    <property type="component" value="Unassembled WGS sequence"/>
</dbReference>